<feature type="compositionally biased region" description="Polar residues" evidence="1">
    <location>
        <begin position="233"/>
        <end position="243"/>
    </location>
</feature>
<gene>
    <name evidence="3" type="ORF">NLU13_6867</name>
</gene>
<feature type="compositionally biased region" description="Basic and acidic residues" evidence="1">
    <location>
        <begin position="262"/>
        <end position="285"/>
    </location>
</feature>
<feature type="region of interest" description="Disordered" evidence="1">
    <location>
        <begin position="920"/>
        <end position="955"/>
    </location>
</feature>
<evidence type="ECO:0000313" key="4">
    <source>
        <dbReference type="Proteomes" id="UP001175261"/>
    </source>
</evidence>
<dbReference type="GO" id="GO:0005829">
    <property type="term" value="C:cytosol"/>
    <property type="evidence" value="ECO:0007669"/>
    <property type="project" value="TreeGrafter"/>
</dbReference>
<dbReference type="PROSITE" id="PS50829">
    <property type="entry name" value="GYF"/>
    <property type="match status" value="1"/>
</dbReference>
<feature type="region of interest" description="Disordered" evidence="1">
    <location>
        <begin position="1384"/>
        <end position="1443"/>
    </location>
</feature>
<name>A0AA39GE67_SARSR</name>
<feature type="compositionally biased region" description="Polar residues" evidence="1">
    <location>
        <begin position="204"/>
        <end position="223"/>
    </location>
</feature>
<feature type="compositionally biased region" description="Low complexity" evidence="1">
    <location>
        <begin position="509"/>
        <end position="522"/>
    </location>
</feature>
<dbReference type="Proteomes" id="UP001175261">
    <property type="component" value="Unassembled WGS sequence"/>
</dbReference>
<evidence type="ECO:0000256" key="1">
    <source>
        <dbReference type="SAM" id="MobiDB-lite"/>
    </source>
</evidence>
<feature type="compositionally biased region" description="Low complexity" evidence="1">
    <location>
        <begin position="303"/>
        <end position="315"/>
    </location>
</feature>
<feature type="compositionally biased region" description="Basic and acidic residues" evidence="1">
    <location>
        <begin position="930"/>
        <end position="940"/>
    </location>
</feature>
<feature type="region of interest" description="Disordered" evidence="1">
    <location>
        <begin position="834"/>
        <end position="853"/>
    </location>
</feature>
<dbReference type="CDD" id="cd00072">
    <property type="entry name" value="GYF"/>
    <property type="match status" value="1"/>
</dbReference>
<feature type="compositionally biased region" description="Low complexity" evidence="1">
    <location>
        <begin position="834"/>
        <end position="849"/>
    </location>
</feature>
<feature type="compositionally biased region" description="Pro residues" evidence="1">
    <location>
        <begin position="1048"/>
        <end position="1063"/>
    </location>
</feature>
<feature type="compositionally biased region" description="Low complexity" evidence="1">
    <location>
        <begin position="1277"/>
        <end position="1302"/>
    </location>
</feature>
<comment type="caution">
    <text evidence="3">The sequence shown here is derived from an EMBL/GenBank/DDBJ whole genome shotgun (WGS) entry which is preliminary data.</text>
</comment>
<feature type="domain" description="GYF" evidence="2">
    <location>
        <begin position="694"/>
        <end position="742"/>
    </location>
</feature>
<dbReference type="Pfam" id="PF02213">
    <property type="entry name" value="GYF"/>
    <property type="match status" value="1"/>
</dbReference>
<feature type="compositionally biased region" description="Low complexity" evidence="1">
    <location>
        <begin position="976"/>
        <end position="986"/>
    </location>
</feature>
<organism evidence="3 4">
    <name type="scientific">Sarocladium strictum</name>
    <name type="common">Black bundle disease fungus</name>
    <name type="synonym">Acremonium strictum</name>
    <dbReference type="NCBI Taxonomy" id="5046"/>
    <lineage>
        <taxon>Eukaryota</taxon>
        <taxon>Fungi</taxon>
        <taxon>Dikarya</taxon>
        <taxon>Ascomycota</taxon>
        <taxon>Pezizomycotina</taxon>
        <taxon>Sordariomycetes</taxon>
        <taxon>Hypocreomycetidae</taxon>
        <taxon>Hypocreales</taxon>
        <taxon>Sarocladiaceae</taxon>
        <taxon>Sarocladium</taxon>
    </lineage>
</organism>
<dbReference type="Gene3D" id="3.30.1490.40">
    <property type="match status" value="1"/>
</dbReference>
<dbReference type="SMART" id="SM00444">
    <property type="entry name" value="GYF"/>
    <property type="match status" value="1"/>
</dbReference>
<feature type="compositionally biased region" description="Polar residues" evidence="1">
    <location>
        <begin position="1069"/>
        <end position="1087"/>
    </location>
</feature>
<reference evidence="3" key="1">
    <citation type="submission" date="2022-10" db="EMBL/GenBank/DDBJ databases">
        <title>Determination and structural analysis of whole genome sequence of Sarocladium strictum F4-1.</title>
        <authorList>
            <person name="Hu L."/>
            <person name="Jiang Y."/>
        </authorList>
    </citation>
    <scope>NUCLEOTIDE SEQUENCE</scope>
    <source>
        <strain evidence="3">F4-1</strain>
    </source>
</reference>
<sequence length="1443" mass="150771">MPSSNNLPSSFASAAAGQNTGRDARGGRADGRGSAAGEWSRRDGRSANGTLTFRRSSTTPIGQSSQPPPPVDNAVQPIAPAADATSAQQPAFEPGPSRYSKEHLLDVYRSSRPGDDPSRLFISGWDPDRVHNDTTRGWGKPNENHIPQEPGACWEPNGDTGPLGLQEMTLEEKEVFSNDINSPLKPPTQNKEGHQPGVNGRKASVSQGTGNAYGVSSPSSATRPGTRRRETVDSNPFSASGLASPTAGRFNREESSPWFSRKGTEQRDADAEAVESEHGARETPGRHPYGNLTRSVTTGSSGGSMWPSSGGQTTPGAGGFGNFAIGGGSVIGDKRIGSTTAGSRLAHLIPKEGGEAPPPKVSDVPNPLNQQSWRSRPRTDTDPFGDDSLSGSAVLGGAQDSGTSIPPQVGRIGTLSTPVKGSTSEFGMSGLNLGDANDSGPISPSETNPYRSPMGNQNDNDDNDRTNNEKSAQHDQPSGYGTMPRGFPTGALDGSDRSQTSSVGTKGFPLPGMAGWPAAPGPSTGTPDRERANFGGAFGSSLFNPMGDLQSPGLGSLGNVFGPASAGAIGTGSIGRGSKMGSLFPAAMQAQMHANDQEGNPESSSDMRQSNPLGAIGRSNFPVPIRDTESPMRPNRGVFEELFPSAPQPGPFGTPDGGQSYTPASAGGMPFGSGGQAPGESAPGQVRQMVMPDRMRWVYLDPQAKIQGPFTGLEMNDWYKANFFTPDLRVKKVEDPDFEPLGQLIRRIGNSREPFLVPQIGVAHGPAPQSGPFAPTNSGVVPPLSGVFPSFGRTLTAEEQNNLERRKQEEQYLMAQQRDFIMRQQAMSKFQIPGQGLQHHSSAHSLQSQPSFGSMASPVGIPPQHQQQPIGAIPGAAGFFDTALGQAHGGTNALGNMDPFSHDELANLTIGERQMLANLQDNAGPGASQKHGEPHGEDAGLRSGLPGTDQLGEDPEGFRERLKQFEDLRAQHDAEQQAQAEQTQESAEGDAANRSETEELRTKPLTGKAAKAAKKKAMEEASLSLTQQVQQAQAAAAAAAHQAEEPDMPMPFPPPSSSTPLPAPMAQRARSNLPEQYSRSQSGTPDTNAAAQPPPLAPWAKEPTEAQRGPSLKEIQEAEARKAAKAEEAAAALRRAAMEQEVASLREREKAAAAAAGLPASSTWAHDSPVSPASPWTKPGAVKGPAPGLPPTTAAHKKTLADIQREEELRKQKAAAREAPAAAAAPILATKSYANLAGKPGQPLPGAPTAPVGAGWSTVGAGGKVKIPTGPSAQARAVSSPSVKPVAAASPAKPVSKPVSVSTKPNESVAMDEFNKWVHRELSRGITGVNDIANFQATLDVLPLDTGIISDAVYANSTTMDGRHFAEEFVRRKKLAEKGIVVEKQPSSGAEAKAATSTGGGWSEVAKKGGPGVATTGTPSKEADQGLQGTGFKVVPSRKKGKR</sequence>
<feature type="compositionally biased region" description="Polar residues" evidence="1">
    <location>
        <begin position="47"/>
        <end position="65"/>
    </location>
</feature>
<feature type="region of interest" description="Disordered" evidence="1">
    <location>
        <begin position="592"/>
        <end position="684"/>
    </location>
</feature>
<dbReference type="InterPro" id="IPR003169">
    <property type="entry name" value="GYF"/>
</dbReference>
<feature type="compositionally biased region" description="Basic and acidic residues" evidence="1">
    <location>
        <begin position="991"/>
        <end position="1002"/>
    </location>
</feature>
<evidence type="ECO:0000313" key="3">
    <source>
        <dbReference type="EMBL" id="KAK0385690.1"/>
    </source>
</evidence>
<feature type="compositionally biased region" description="Basic and acidic residues" evidence="1">
    <location>
        <begin position="22"/>
        <end position="31"/>
    </location>
</feature>
<feature type="compositionally biased region" description="Polar residues" evidence="1">
    <location>
        <begin position="1"/>
        <end position="20"/>
    </location>
</feature>
<proteinExistence type="predicted"/>
<dbReference type="InterPro" id="IPR035445">
    <property type="entry name" value="GYF-like_dom_sf"/>
</dbReference>
<feature type="compositionally biased region" description="Polar residues" evidence="1">
    <location>
        <begin position="592"/>
        <end position="612"/>
    </location>
</feature>
<feature type="region of interest" description="Disordered" evidence="1">
    <location>
        <begin position="971"/>
        <end position="1014"/>
    </location>
</feature>
<keyword evidence="4" id="KW-1185">Reference proteome</keyword>
<feature type="region of interest" description="Disordered" evidence="1">
    <location>
        <begin position="342"/>
        <end position="531"/>
    </location>
</feature>
<accession>A0AA39GE67</accession>
<dbReference type="PANTHER" id="PTHR14445">
    <property type="entry name" value="GRB10 INTERACTING GYF PROTEIN"/>
    <property type="match status" value="1"/>
</dbReference>
<dbReference type="InterPro" id="IPR051640">
    <property type="entry name" value="GRB10-interact_GYF"/>
</dbReference>
<feature type="region of interest" description="Disordered" evidence="1">
    <location>
        <begin position="1"/>
        <end position="320"/>
    </location>
</feature>
<dbReference type="EMBL" id="JAPDFR010000006">
    <property type="protein sequence ID" value="KAK0385690.1"/>
    <property type="molecule type" value="Genomic_DNA"/>
</dbReference>
<feature type="compositionally biased region" description="Basic and acidic residues" evidence="1">
    <location>
        <begin position="463"/>
        <end position="473"/>
    </location>
</feature>
<dbReference type="SUPFAM" id="SSF55277">
    <property type="entry name" value="GYF domain"/>
    <property type="match status" value="1"/>
</dbReference>
<feature type="compositionally biased region" description="Polar residues" evidence="1">
    <location>
        <begin position="414"/>
        <end position="426"/>
    </location>
</feature>
<evidence type="ECO:0000259" key="2">
    <source>
        <dbReference type="PROSITE" id="PS50829"/>
    </source>
</evidence>
<feature type="region of interest" description="Disordered" evidence="1">
    <location>
        <begin position="1265"/>
        <end position="1305"/>
    </location>
</feature>
<dbReference type="PANTHER" id="PTHR14445:SF36">
    <property type="entry name" value="FI03272P-RELATED"/>
    <property type="match status" value="1"/>
</dbReference>
<feature type="compositionally biased region" description="Polar residues" evidence="1">
    <location>
        <begin position="440"/>
        <end position="450"/>
    </location>
</feature>
<protein>
    <recommendedName>
        <fullName evidence="2">GYF domain-containing protein</fullName>
    </recommendedName>
</protein>
<feature type="region of interest" description="Disordered" evidence="1">
    <location>
        <begin position="1034"/>
        <end position="1201"/>
    </location>
</feature>
<feature type="compositionally biased region" description="Basic and acidic residues" evidence="1">
    <location>
        <begin position="1114"/>
        <end position="1128"/>
    </location>
</feature>